<dbReference type="GO" id="GO:0036498">
    <property type="term" value="P:IRE1-mediated unfolded protein response"/>
    <property type="evidence" value="ECO:0007669"/>
    <property type="project" value="TreeGrafter"/>
</dbReference>
<dbReference type="SMART" id="SM00220">
    <property type="entry name" value="S_TKc"/>
    <property type="match status" value="1"/>
</dbReference>
<gene>
    <name evidence="2" type="ORF">Ocin01_18572</name>
</gene>
<dbReference type="PROSITE" id="PS50011">
    <property type="entry name" value="PROTEIN_KINASE_DOM"/>
    <property type="match status" value="1"/>
</dbReference>
<dbReference type="PANTHER" id="PTHR13954:SF6">
    <property type="entry name" value="NON-SPECIFIC SERINE_THREONINE PROTEIN KINASE"/>
    <property type="match status" value="1"/>
</dbReference>
<dbReference type="GO" id="GO:1990604">
    <property type="term" value="C:IRE1-TRAF2-ASK1 complex"/>
    <property type="evidence" value="ECO:0007669"/>
    <property type="project" value="TreeGrafter"/>
</dbReference>
<accession>A0A1D2M548</accession>
<dbReference type="GO" id="GO:0004521">
    <property type="term" value="F:RNA endonuclease activity"/>
    <property type="evidence" value="ECO:0007669"/>
    <property type="project" value="InterPro"/>
</dbReference>
<name>A0A1D2M548_ORCCI</name>
<evidence type="ECO:0000259" key="1">
    <source>
        <dbReference type="PROSITE" id="PS50011"/>
    </source>
</evidence>
<dbReference type="InterPro" id="IPR008271">
    <property type="entry name" value="Ser/Thr_kinase_AS"/>
</dbReference>
<dbReference type="PROSITE" id="PS00108">
    <property type="entry name" value="PROTEIN_KINASE_ST"/>
    <property type="match status" value="1"/>
</dbReference>
<comment type="caution">
    <text evidence="2">The sequence shown here is derived from an EMBL/GenBank/DDBJ whole genome shotgun (WGS) entry which is preliminary data.</text>
</comment>
<protein>
    <submittedName>
        <fullName evidence="2">Serine/threonine-protein kinase/endoribonuclease ire-1</fullName>
    </submittedName>
</protein>
<dbReference type="Gene3D" id="3.30.200.20">
    <property type="entry name" value="Phosphorylase Kinase, domain 1"/>
    <property type="match status" value="1"/>
</dbReference>
<evidence type="ECO:0000313" key="3">
    <source>
        <dbReference type="Proteomes" id="UP000094527"/>
    </source>
</evidence>
<reference evidence="2 3" key="1">
    <citation type="journal article" date="2016" name="Genome Biol. Evol.">
        <title>Gene Family Evolution Reflects Adaptation to Soil Environmental Stressors in the Genome of the Collembolan Orchesella cincta.</title>
        <authorList>
            <person name="Faddeeva-Vakhrusheva A."/>
            <person name="Derks M.F."/>
            <person name="Anvar S.Y."/>
            <person name="Agamennone V."/>
            <person name="Suring W."/>
            <person name="Smit S."/>
            <person name="van Straalen N.M."/>
            <person name="Roelofs D."/>
        </authorList>
    </citation>
    <scope>NUCLEOTIDE SEQUENCE [LARGE SCALE GENOMIC DNA]</scope>
    <source>
        <tissue evidence="2">Mixed pool</tissue>
    </source>
</reference>
<sequence>MGLVTNRSNQVFQLYSILQQRVNAFDALLEGLQETNQTGALDILTFGMEQNCCSFTLTLSYDRNTVLGLGGYGTVVYKGKIGERDVAIKKVHLSMFGGDQALHEVTVLKDVDAHENVNKWVENNAQNIRLTETSELSCMEVLRQITTGLEWLHSEKIVHRDIKPENVLLLLQMKRAKLSDFGLSRRILDGSSFVVTSNVGGTHGLEGS</sequence>
<proteinExistence type="predicted"/>
<dbReference type="Proteomes" id="UP000094527">
    <property type="component" value="Unassembled WGS sequence"/>
</dbReference>
<dbReference type="EMBL" id="LJIJ01004101">
    <property type="protein sequence ID" value="ODM88110.1"/>
    <property type="molecule type" value="Genomic_DNA"/>
</dbReference>
<keyword evidence="2" id="KW-0808">Transferase</keyword>
<dbReference type="InterPro" id="IPR011009">
    <property type="entry name" value="Kinase-like_dom_sf"/>
</dbReference>
<keyword evidence="3" id="KW-1185">Reference proteome</keyword>
<dbReference type="Pfam" id="PF00069">
    <property type="entry name" value="Pkinase"/>
    <property type="match status" value="1"/>
</dbReference>
<evidence type="ECO:0000313" key="2">
    <source>
        <dbReference type="EMBL" id="ODM88110.1"/>
    </source>
</evidence>
<feature type="domain" description="Protein kinase" evidence="1">
    <location>
        <begin position="61"/>
        <end position="208"/>
    </location>
</feature>
<dbReference type="GO" id="GO:0004674">
    <property type="term" value="F:protein serine/threonine kinase activity"/>
    <property type="evidence" value="ECO:0007669"/>
    <property type="project" value="InterPro"/>
</dbReference>
<dbReference type="OrthoDB" id="5794026at2759"/>
<dbReference type="STRING" id="48709.A0A1D2M548"/>
<dbReference type="GO" id="GO:0005524">
    <property type="term" value="F:ATP binding"/>
    <property type="evidence" value="ECO:0007669"/>
    <property type="project" value="InterPro"/>
</dbReference>
<dbReference type="InterPro" id="IPR045133">
    <property type="entry name" value="IRE1/2-like"/>
</dbReference>
<keyword evidence="2" id="KW-0418">Kinase</keyword>
<dbReference type="Gene3D" id="1.10.510.10">
    <property type="entry name" value="Transferase(Phosphotransferase) domain 1"/>
    <property type="match status" value="1"/>
</dbReference>
<dbReference type="InterPro" id="IPR000719">
    <property type="entry name" value="Prot_kinase_dom"/>
</dbReference>
<dbReference type="PANTHER" id="PTHR13954">
    <property type="entry name" value="IRE1-RELATED"/>
    <property type="match status" value="1"/>
</dbReference>
<organism evidence="2 3">
    <name type="scientific">Orchesella cincta</name>
    <name type="common">Springtail</name>
    <name type="synonym">Podura cincta</name>
    <dbReference type="NCBI Taxonomy" id="48709"/>
    <lineage>
        <taxon>Eukaryota</taxon>
        <taxon>Metazoa</taxon>
        <taxon>Ecdysozoa</taxon>
        <taxon>Arthropoda</taxon>
        <taxon>Hexapoda</taxon>
        <taxon>Collembola</taxon>
        <taxon>Entomobryomorpha</taxon>
        <taxon>Entomobryoidea</taxon>
        <taxon>Orchesellidae</taxon>
        <taxon>Orchesellinae</taxon>
        <taxon>Orchesella</taxon>
    </lineage>
</organism>
<dbReference type="AlphaFoldDB" id="A0A1D2M548"/>
<dbReference type="GO" id="GO:0051082">
    <property type="term" value="F:unfolded protein binding"/>
    <property type="evidence" value="ECO:0007669"/>
    <property type="project" value="TreeGrafter"/>
</dbReference>
<dbReference type="GO" id="GO:0070059">
    <property type="term" value="P:intrinsic apoptotic signaling pathway in response to endoplasmic reticulum stress"/>
    <property type="evidence" value="ECO:0007669"/>
    <property type="project" value="TreeGrafter"/>
</dbReference>
<dbReference type="SUPFAM" id="SSF56112">
    <property type="entry name" value="Protein kinase-like (PK-like)"/>
    <property type="match status" value="1"/>
</dbReference>